<evidence type="ECO:0000256" key="6">
    <source>
        <dbReference type="ARBA" id="ARBA00022884"/>
    </source>
</evidence>
<keyword evidence="9" id="KW-1185">Reference proteome</keyword>
<evidence type="ECO:0000313" key="8">
    <source>
        <dbReference type="EMBL" id="VXD21831.1"/>
    </source>
</evidence>
<comment type="similarity">
    <text evidence="1">Belongs to the HicA mRNA interferase family.</text>
</comment>
<evidence type="ECO:0000256" key="2">
    <source>
        <dbReference type="ARBA" id="ARBA00022649"/>
    </source>
</evidence>
<evidence type="ECO:0000313" key="9">
    <source>
        <dbReference type="Proteomes" id="UP000184550"/>
    </source>
</evidence>
<name>A0A7Z9BT54_9CYAN</name>
<evidence type="ECO:0000256" key="5">
    <source>
        <dbReference type="ARBA" id="ARBA00022801"/>
    </source>
</evidence>
<dbReference type="InterPro" id="IPR012933">
    <property type="entry name" value="HicA_mRNA_interferase"/>
</dbReference>
<comment type="caution">
    <text evidence="8">The sequence shown here is derived from an EMBL/GenBank/DDBJ whole genome shotgun (WGS) entry which is preliminary data.</text>
</comment>
<keyword evidence="7" id="KW-0346">Stress response</keyword>
<evidence type="ECO:0000256" key="1">
    <source>
        <dbReference type="ARBA" id="ARBA00006620"/>
    </source>
</evidence>
<dbReference type="Gene3D" id="3.30.920.30">
    <property type="entry name" value="Hypothetical protein"/>
    <property type="match status" value="1"/>
</dbReference>
<protein>
    <submittedName>
        <fullName evidence="8">YcfA family protein</fullName>
    </submittedName>
</protein>
<dbReference type="RefSeq" id="WP_083624195.1">
    <property type="nucleotide sequence ID" value="NZ_LR734877.1"/>
</dbReference>
<dbReference type="SUPFAM" id="SSF54786">
    <property type="entry name" value="YcfA/nrd intein domain"/>
    <property type="match status" value="1"/>
</dbReference>
<sequence length="73" mass="8227">MSKLPRISGKECVKALEKVGFYLRRQQGSHLILRRNEPLTQVVVPNHSELDKGTLRSIIRGAGLSVDDFIQLL</sequence>
<dbReference type="PANTHER" id="PTHR34873:SF3">
    <property type="entry name" value="ADDICTION MODULE TOXIN, HICA FAMILY"/>
    <property type="match status" value="1"/>
</dbReference>
<organism evidence="8 9">
    <name type="scientific">Planktothrix serta PCC 8927</name>
    <dbReference type="NCBI Taxonomy" id="671068"/>
    <lineage>
        <taxon>Bacteria</taxon>
        <taxon>Bacillati</taxon>
        <taxon>Cyanobacteriota</taxon>
        <taxon>Cyanophyceae</taxon>
        <taxon>Oscillatoriophycideae</taxon>
        <taxon>Oscillatoriales</taxon>
        <taxon>Microcoleaceae</taxon>
        <taxon>Planktothrix</taxon>
    </lineage>
</organism>
<reference evidence="8" key="1">
    <citation type="submission" date="2019-10" db="EMBL/GenBank/DDBJ databases">
        <authorList>
            <consortium name="Genoscope - CEA"/>
            <person name="William W."/>
        </authorList>
    </citation>
    <scope>NUCLEOTIDE SEQUENCE [LARGE SCALE GENOMIC DNA]</scope>
    <source>
        <strain evidence="8">BBR_PRJEB10992</strain>
    </source>
</reference>
<dbReference type="EMBL" id="CZCU02000149">
    <property type="protein sequence ID" value="VXD21831.1"/>
    <property type="molecule type" value="Genomic_DNA"/>
</dbReference>
<keyword evidence="4" id="KW-0255">Endonuclease</keyword>
<dbReference type="PANTHER" id="PTHR34873">
    <property type="entry name" value="SSR1766 PROTEIN"/>
    <property type="match status" value="1"/>
</dbReference>
<dbReference type="InterPro" id="IPR038570">
    <property type="entry name" value="HicA_sf"/>
</dbReference>
<dbReference type="AlphaFoldDB" id="A0A7Z9BT54"/>
<dbReference type="OrthoDB" id="121656at2"/>
<accession>A0A7Z9BT54</accession>
<keyword evidence="5" id="KW-0378">Hydrolase</keyword>
<keyword evidence="6" id="KW-0694">RNA-binding</keyword>
<dbReference type="Pfam" id="PF07927">
    <property type="entry name" value="HicA_toxin"/>
    <property type="match status" value="1"/>
</dbReference>
<keyword evidence="3" id="KW-0540">Nuclease</keyword>
<dbReference type="GO" id="GO:0003729">
    <property type="term" value="F:mRNA binding"/>
    <property type="evidence" value="ECO:0007669"/>
    <property type="project" value="InterPro"/>
</dbReference>
<gene>
    <name evidence="8" type="ORF">PL8927_720229</name>
</gene>
<evidence type="ECO:0000256" key="3">
    <source>
        <dbReference type="ARBA" id="ARBA00022722"/>
    </source>
</evidence>
<dbReference type="Proteomes" id="UP000184550">
    <property type="component" value="Unassembled WGS sequence"/>
</dbReference>
<dbReference type="GO" id="GO:0004519">
    <property type="term" value="F:endonuclease activity"/>
    <property type="evidence" value="ECO:0007669"/>
    <property type="project" value="UniProtKB-KW"/>
</dbReference>
<keyword evidence="2" id="KW-1277">Toxin-antitoxin system</keyword>
<dbReference type="GO" id="GO:0016787">
    <property type="term" value="F:hydrolase activity"/>
    <property type="evidence" value="ECO:0007669"/>
    <property type="project" value="UniProtKB-KW"/>
</dbReference>
<proteinExistence type="inferred from homology"/>
<evidence type="ECO:0000256" key="7">
    <source>
        <dbReference type="ARBA" id="ARBA00023016"/>
    </source>
</evidence>
<evidence type="ECO:0000256" key="4">
    <source>
        <dbReference type="ARBA" id="ARBA00022759"/>
    </source>
</evidence>